<dbReference type="GeneID" id="37039283"/>
<dbReference type="InParanoid" id="A0A316W2C6"/>
<protein>
    <submittedName>
        <fullName evidence="1">Uncharacterized protein</fullName>
    </submittedName>
</protein>
<dbReference type="Proteomes" id="UP000245783">
    <property type="component" value="Unassembled WGS sequence"/>
</dbReference>
<dbReference type="EMBL" id="KZ819365">
    <property type="protein sequence ID" value="PWN43910.1"/>
    <property type="molecule type" value="Genomic_DNA"/>
</dbReference>
<keyword evidence="2" id="KW-1185">Reference proteome</keyword>
<name>A0A316W2C6_9BASI</name>
<proteinExistence type="predicted"/>
<gene>
    <name evidence="1" type="ORF">IE81DRAFT_51913</name>
</gene>
<dbReference type="RefSeq" id="XP_025371070.1">
    <property type="nucleotide sequence ID" value="XM_025517413.1"/>
</dbReference>
<evidence type="ECO:0000313" key="2">
    <source>
        <dbReference type="Proteomes" id="UP000245783"/>
    </source>
</evidence>
<dbReference type="AlphaFoldDB" id="A0A316W2C6"/>
<organism evidence="1 2">
    <name type="scientific">Ceraceosorus guamensis</name>
    <dbReference type="NCBI Taxonomy" id="1522189"/>
    <lineage>
        <taxon>Eukaryota</taxon>
        <taxon>Fungi</taxon>
        <taxon>Dikarya</taxon>
        <taxon>Basidiomycota</taxon>
        <taxon>Ustilaginomycotina</taxon>
        <taxon>Exobasidiomycetes</taxon>
        <taxon>Ceraceosorales</taxon>
        <taxon>Ceraceosoraceae</taxon>
        <taxon>Ceraceosorus</taxon>
    </lineage>
</organism>
<reference evidence="1 2" key="1">
    <citation type="journal article" date="2018" name="Mol. Biol. Evol.">
        <title>Broad Genomic Sampling Reveals a Smut Pathogenic Ancestry of the Fungal Clade Ustilaginomycotina.</title>
        <authorList>
            <person name="Kijpornyongpan T."/>
            <person name="Mondo S.J."/>
            <person name="Barry K."/>
            <person name="Sandor L."/>
            <person name="Lee J."/>
            <person name="Lipzen A."/>
            <person name="Pangilinan J."/>
            <person name="LaButti K."/>
            <person name="Hainaut M."/>
            <person name="Henrissat B."/>
            <person name="Grigoriev I.V."/>
            <person name="Spatafora J.W."/>
            <person name="Aime M.C."/>
        </authorList>
    </citation>
    <scope>NUCLEOTIDE SEQUENCE [LARGE SCALE GENOMIC DNA]</scope>
    <source>
        <strain evidence="1 2">MCA 4658</strain>
    </source>
</reference>
<sequence length="176" mass="19589">MLRDEWCLRGMRLRSEGSKPQTALHGYEGGMMSQCRTSSRDSSMGVGCVDCRWLERSLGRMGAVTKLRETHDVYAASLVHGSSRAAVHAGIACLECWVWCLNSNCRAHRTARVAQISMHAGHMPQMLWLRWHDASAAGSSRRAMKDESESRFVIDSIASRVLASAIEEQRIRAGLL</sequence>
<accession>A0A316W2C6</accession>
<evidence type="ECO:0000313" key="1">
    <source>
        <dbReference type="EMBL" id="PWN43910.1"/>
    </source>
</evidence>